<protein>
    <recommendedName>
        <fullName evidence="2">Selenocysteine-specific elongation factor</fullName>
    </recommendedName>
    <alternativeName>
        <fullName evidence="8">SelB translation factor</fullName>
    </alternativeName>
</protein>
<dbReference type="InterPro" id="IPR015190">
    <property type="entry name" value="Elong_fac_SelB-wing-hlx_typ-2"/>
</dbReference>
<dbReference type="Pfam" id="PF03144">
    <property type="entry name" value="GTP_EFTU_D2"/>
    <property type="match status" value="1"/>
</dbReference>
<dbReference type="CDD" id="cd15491">
    <property type="entry name" value="selB_III"/>
    <property type="match status" value="1"/>
</dbReference>
<comment type="function">
    <text evidence="7">Translation factor necessary for the incorporation of selenocysteine into proteins. It probably replaces EF-Tu for the insertion of selenocysteine directed by the UGA codon. SelB binds GTP and GDP.</text>
</comment>
<dbReference type="CDD" id="cd03696">
    <property type="entry name" value="SelB_II"/>
    <property type="match status" value="1"/>
</dbReference>
<dbReference type="Pfam" id="PF25461">
    <property type="entry name" value="Beta-barrel_SelB"/>
    <property type="match status" value="1"/>
</dbReference>
<dbReference type="Pfam" id="PF09106">
    <property type="entry name" value="WHD_2nd_SelB"/>
    <property type="match status" value="1"/>
</dbReference>
<dbReference type="InterPro" id="IPR004535">
    <property type="entry name" value="Transl_elong_SelB"/>
</dbReference>
<evidence type="ECO:0000256" key="4">
    <source>
        <dbReference type="ARBA" id="ARBA00022741"/>
    </source>
</evidence>
<dbReference type="GO" id="GO:0003924">
    <property type="term" value="F:GTPase activity"/>
    <property type="evidence" value="ECO:0007669"/>
    <property type="project" value="InterPro"/>
</dbReference>
<dbReference type="GO" id="GO:0003723">
    <property type="term" value="F:RNA binding"/>
    <property type="evidence" value="ECO:0007669"/>
    <property type="project" value="InterPro"/>
</dbReference>
<dbReference type="SUPFAM" id="SSF50465">
    <property type="entry name" value="EF-Tu/eEF-1alpha/eIF2-gamma C-terminal domain"/>
    <property type="match status" value="1"/>
</dbReference>
<dbReference type="Pfam" id="PF09107">
    <property type="entry name" value="WHD_3rd_SelB"/>
    <property type="match status" value="1"/>
</dbReference>
<dbReference type="InterPro" id="IPR005225">
    <property type="entry name" value="Small_GTP-bd"/>
</dbReference>
<dbReference type="InterPro" id="IPR057335">
    <property type="entry name" value="Beta-barrel_SelB"/>
</dbReference>
<dbReference type="CDD" id="cd04171">
    <property type="entry name" value="SelB"/>
    <property type="match status" value="1"/>
</dbReference>
<evidence type="ECO:0000256" key="1">
    <source>
        <dbReference type="ARBA" id="ARBA00004496"/>
    </source>
</evidence>
<dbReference type="PANTHER" id="PTHR43721">
    <property type="entry name" value="ELONGATION FACTOR TU-RELATED"/>
    <property type="match status" value="1"/>
</dbReference>
<proteinExistence type="predicted"/>
<accession>A0A194AKQ0</accession>
<dbReference type="PROSITE" id="PS00301">
    <property type="entry name" value="G_TR_1"/>
    <property type="match status" value="1"/>
</dbReference>
<keyword evidence="4" id="KW-0547">Nucleotide-binding</keyword>
<dbReference type="Proteomes" id="UP000095200">
    <property type="component" value="Unassembled WGS sequence"/>
</dbReference>
<comment type="caution">
    <text evidence="10">The sequence shown here is derived from an EMBL/GenBank/DDBJ whole genome shotgun (WGS) entry which is preliminary data.</text>
</comment>
<dbReference type="NCBIfam" id="TIGR00231">
    <property type="entry name" value="small_GTP"/>
    <property type="match status" value="1"/>
</dbReference>
<dbReference type="SUPFAM" id="SSF46785">
    <property type="entry name" value="Winged helix' DNA-binding domain"/>
    <property type="match status" value="3"/>
</dbReference>
<evidence type="ECO:0000256" key="3">
    <source>
        <dbReference type="ARBA" id="ARBA00022490"/>
    </source>
</evidence>
<dbReference type="InterPro" id="IPR050055">
    <property type="entry name" value="EF-Tu_GTPase"/>
</dbReference>
<evidence type="ECO:0000256" key="8">
    <source>
        <dbReference type="ARBA" id="ARBA00031615"/>
    </source>
</evidence>
<comment type="subcellular location">
    <subcellularLocation>
        <location evidence="1">Cytoplasm</location>
    </subcellularLocation>
</comment>
<dbReference type="InterPro" id="IPR015191">
    <property type="entry name" value="SelB_WHD4"/>
</dbReference>
<keyword evidence="5" id="KW-0648">Protein biosynthesis</keyword>
<dbReference type="FunFam" id="3.40.50.300:FF:001064">
    <property type="entry name" value="Selenocysteine-specific translation elongation factor"/>
    <property type="match status" value="1"/>
</dbReference>
<keyword evidence="10" id="KW-0251">Elongation factor</keyword>
<dbReference type="InterPro" id="IPR009001">
    <property type="entry name" value="Transl_elong_EF1A/Init_IF2_C"/>
</dbReference>
<dbReference type="GO" id="GO:0003746">
    <property type="term" value="F:translation elongation factor activity"/>
    <property type="evidence" value="ECO:0007669"/>
    <property type="project" value="UniProtKB-KW"/>
</dbReference>
<dbReference type="Gene3D" id="3.40.50.300">
    <property type="entry name" value="P-loop containing nucleotide triphosphate hydrolases"/>
    <property type="match status" value="1"/>
</dbReference>
<evidence type="ECO:0000259" key="9">
    <source>
        <dbReference type="PROSITE" id="PS51722"/>
    </source>
</evidence>
<sequence>MPVIMGTAGHIDHGKTTLIKALTGINCDRLVEEKKRGITIELGFAFLDLDTDLRLGIIDVPGHEKFVKNMVAGAAGIDFALLVIAADEGVMPQTREHLEICTLLGIKTGLVALTKTDMVDEEWLELVTEDVASYLESTFLKDAPIIPVSAHTGASIDELKQEITRLTRAFKPKRRSDLFRLPIDRVFVMKGYGTVVTGTSFSGKLKVGQDLVLYPSGLTTKVRGLQVHGDSQEEAEAGLRTAINLYGLEKAEISRGEMLAQPDSLFPSTVWDLEITCLPSAKKGIKHRTQVHFHHGTREILARLYFLDRDNLEPGETAVCQVRFETPMVGVYGDRCIIRSFSPLQTIAGASIINPLGRKVKRFSRDLHILETLASAQEKDLVIHQLELAGTGGLSFAKLRIMTDIESKALEKVLQTLGGRQQAFLVDKDQRIYVSGELVLELCDQAIAFFKTFHRENPMRPGLSRGELASTWGKDLSPKLFHFVLERLNKQERIVVDQELLHLPGHKVSLASDQDKLRRELTALYQKGGLTPPTLKVVQETLDVSAKDILPLMRHLVEENQLIKISEDLYFDARAIQELRTVLTDFFATREELTPADFKDLTGLSRKFAIPLLEFMDKQKFTVRIGNSRKMRRQ</sequence>
<evidence type="ECO:0000256" key="7">
    <source>
        <dbReference type="ARBA" id="ARBA00025526"/>
    </source>
</evidence>
<dbReference type="InterPro" id="IPR009000">
    <property type="entry name" value="Transl_B-barrel_sf"/>
</dbReference>
<keyword evidence="11" id="KW-1185">Reference proteome</keyword>
<dbReference type="STRING" id="1592317.DPF_2006"/>
<evidence type="ECO:0000256" key="2">
    <source>
        <dbReference type="ARBA" id="ARBA00015953"/>
    </source>
</evidence>
<evidence type="ECO:0000256" key="5">
    <source>
        <dbReference type="ARBA" id="ARBA00022917"/>
    </source>
</evidence>
<dbReference type="InterPro" id="IPR036388">
    <property type="entry name" value="WH-like_DNA-bd_sf"/>
</dbReference>
<dbReference type="SUPFAM" id="SSF52540">
    <property type="entry name" value="P-loop containing nucleoside triphosphate hydrolases"/>
    <property type="match status" value="1"/>
</dbReference>
<dbReference type="Gene3D" id="2.40.30.10">
    <property type="entry name" value="Translation factors"/>
    <property type="match status" value="1"/>
</dbReference>
<dbReference type="Pfam" id="PF00009">
    <property type="entry name" value="GTP_EFTU"/>
    <property type="match status" value="1"/>
</dbReference>
<gene>
    <name evidence="10" type="ORF">DPF_2006</name>
</gene>
<dbReference type="NCBIfam" id="TIGR00475">
    <property type="entry name" value="selB"/>
    <property type="match status" value="1"/>
</dbReference>
<dbReference type="AlphaFoldDB" id="A0A194AKQ0"/>
<dbReference type="PRINTS" id="PR00315">
    <property type="entry name" value="ELONGATNFCT"/>
</dbReference>
<dbReference type="InterPro" id="IPR036390">
    <property type="entry name" value="WH_DNA-bd_sf"/>
</dbReference>
<dbReference type="GO" id="GO:0001514">
    <property type="term" value="P:selenocysteine incorporation"/>
    <property type="evidence" value="ECO:0007669"/>
    <property type="project" value="InterPro"/>
</dbReference>
<dbReference type="RefSeq" id="WP_069859539.1">
    <property type="nucleotide sequence ID" value="NZ_BDFE01000017.1"/>
</dbReference>
<dbReference type="SUPFAM" id="SSF50447">
    <property type="entry name" value="Translation proteins"/>
    <property type="match status" value="1"/>
</dbReference>
<dbReference type="Gene3D" id="1.10.10.2770">
    <property type="match status" value="1"/>
</dbReference>
<dbReference type="OrthoDB" id="9803139at2"/>
<dbReference type="InterPro" id="IPR031157">
    <property type="entry name" value="G_TR_CS"/>
</dbReference>
<evidence type="ECO:0000313" key="11">
    <source>
        <dbReference type="Proteomes" id="UP000095200"/>
    </source>
</evidence>
<dbReference type="InterPro" id="IPR004161">
    <property type="entry name" value="EFTu-like_2"/>
</dbReference>
<keyword evidence="6" id="KW-0342">GTP-binding</keyword>
<dbReference type="EMBL" id="BDFE01000017">
    <property type="protein sequence ID" value="GAU09284.1"/>
    <property type="molecule type" value="Genomic_DNA"/>
</dbReference>
<dbReference type="GO" id="GO:0005829">
    <property type="term" value="C:cytosol"/>
    <property type="evidence" value="ECO:0007669"/>
    <property type="project" value="TreeGrafter"/>
</dbReference>
<dbReference type="PANTHER" id="PTHR43721:SF22">
    <property type="entry name" value="ELONGATION FACTOR TU, MITOCHONDRIAL"/>
    <property type="match status" value="1"/>
</dbReference>
<dbReference type="InterPro" id="IPR027417">
    <property type="entry name" value="P-loop_NTPase"/>
</dbReference>
<reference evidence="11" key="1">
    <citation type="submission" date="2016-06" db="EMBL/GenBank/DDBJ databases">
        <title>Draft genome sequence of Desulfoplanes formicivorans strain Pf12B.</title>
        <authorList>
            <person name="Watanabe M."/>
            <person name="Kojima H."/>
            <person name="Fukui M."/>
        </authorList>
    </citation>
    <scope>NUCLEOTIDE SEQUENCE [LARGE SCALE GENOMIC DNA]</scope>
    <source>
        <strain evidence="11">Pf12B</strain>
    </source>
</reference>
<organism evidence="10 11">
    <name type="scientific">Desulfoplanes formicivorans</name>
    <dbReference type="NCBI Taxonomy" id="1592317"/>
    <lineage>
        <taxon>Bacteria</taxon>
        <taxon>Pseudomonadati</taxon>
        <taxon>Thermodesulfobacteriota</taxon>
        <taxon>Desulfovibrionia</taxon>
        <taxon>Desulfovibrionales</taxon>
        <taxon>Desulfoplanaceae</taxon>
        <taxon>Desulfoplanes</taxon>
    </lineage>
</organism>
<name>A0A194AKQ0_9BACT</name>
<evidence type="ECO:0000313" key="10">
    <source>
        <dbReference type="EMBL" id="GAU09284.1"/>
    </source>
</evidence>
<dbReference type="Gene3D" id="1.10.10.10">
    <property type="entry name" value="Winged helix-like DNA-binding domain superfamily/Winged helix DNA-binding domain"/>
    <property type="match status" value="1"/>
</dbReference>
<dbReference type="PROSITE" id="PS51722">
    <property type="entry name" value="G_TR_2"/>
    <property type="match status" value="1"/>
</dbReference>
<evidence type="ECO:0000256" key="6">
    <source>
        <dbReference type="ARBA" id="ARBA00023134"/>
    </source>
</evidence>
<feature type="domain" description="Tr-type G" evidence="9">
    <location>
        <begin position="1"/>
        <end position="173"/>
    </location>
</feature>
<keyword evidence="3" id="KW-0963">Cytoplasm</keyword>
<dbReference type="InterPro" id="IPR000795">
    <property type="entry name" value="T_Tr_GTP-bd_dom"/>
</dbReference>
<dbReference type="GO" id="GO:0005525">
    <property type="term" value="F:GTP binding"/>
    <property type="evidence" value="ECO:0007669"/>
    <property type="project" value="UniProtKB-KW"/>
</dbReference>